<dbReference type="PANTHER" id="PTHR23517">
    <property type="entry name" value="RESISTANCE PROTEIN MDTM, PUTATIVE-RELATED-RELATED"/>
    <property type="match status" value="1"/>
</dbReference>
<dbReference type="EMBL" id="CADIKI010000060">
    <property type="protein sequence ID" value="CAB3810943.1"/>
    <property type="molecule type" value="Genomic_DNA"/>
</dbReference>
<evidence type="ECO:0000256" key="5">
    <source>
        <dbReference type="ARBA" id="ARBA00022989"/>
    </source>
</evidence>
<dbReference type="PROSITE" id="PS50850">
    <property type="entry name" value="MFS"/>
    <property type="match status" value="1"/>
</dbReference>
<dbReference type="GO" id="GO:0005886">
    <property type="term" value="C:plasma membrane"/>
    <property type="evidence" value="ECO:0007669"/>
    <property type="project" value="UniProtKB-SubCell"/>
</dbReference>
<dbReference type="Gene3D" id="1.20.1250.20">
    <property type="entry name" value="MFS general substrate transporter like domains"/>
    <property type="match status" value="1"/>
</dbReference>
<dbReference type="InterPro" id="IPR011701">
    <property type="entry name" value="MFS"/>
</dbReference>
<evidence type="ECO:0000313" key="10">
    <source>
        <dbReference type="Proteomes" id="UP000494252"/>
    </source>
</evidence>
<dbReference type="InterPro" id="IPR036259">
    <property type="entry name" value="MFS_trans_sf"/>
</dbReference>
<keyword evidence="2" id="KW-0813">Transport</keyword>
<accession>A0A6J5H3H0</accession>
<feature type="domain" description="Major facilitator superfamily (MFS) profile" evidence="8">
    <location>
        <begin position="1"/>
        <end position="389"/>
    </location>
</feature>
<proteinExistence type="predicted"/>
<dbReference type="Pfam" id="PF07690">
    <property type="entry name" value="MFS_1"/>
    <property type="match status" value="1"/>
</dbReference>
<dbReference type="PANTHER" id="PTHR23517:SF2">
    <property type="entry name" value="MULTIDRUG RESISTANCE PROTEIN MDTH"/>
    <property type="match status" value="1"/>
</dbReference>
<evidence type="ECO:0000256" key="4">
    <source>
        <dbReference type="ARBA" id="ARBA00022692"/>
    </source>
</evidence>
<gene>
    <name evidence="9" type="primary">mdtH</name>
    <name evidence="9" type="ORF">LMG27177_07626</name>
</gene>
<evidence type="ECO:0000256" key="6">
    <source>
        <dbReference type="ARBA" id="ARBA00023136"/>
    </source>
</evidence>
<evidence type="ECO:0000256" key="7">
    <source>
        <dbReference type="SAM" id="Phobius"/>
    </source>
</evidence>
<feature type="transmembrane region" description="Helical" evidence="7">
    <location>
        <begin position="104"/>
        <end position="125"/>
    </location>
</feature>
<sequence>MLATAHSISPTFSRDVRTLLRMQGVMNASHFMTVPLLALHMSITLHFNSVALATVMSVNLLSAQALPLIAGAIADRFGSRQMMALGLGLRGLGFLGFGVTNDVTAWVCFAFAAGSGVACYEAGLYGILGRQPKASLSALFAANNQMLNMGTAVGPIIGGLAGLADTRLAFGASALLFGLLGATVLRLKVELPETSDRRSVLSGLRTAAANRDLWRLIAAAFPWFFLFPQLYVAFPLYAGRLAGPHAASAVYVVNGVIGLTFMLTAKRWLVRINPVTSTRYAYLAAAIAFTSVAAFDSLGWFVLFIAGYTVIETIMLPALETMTASLAIDGSQGAFFGTLSAAGALGGAAGYYTGSWLMVNGTSLETWAIFGSVGGIGFIASSLILPAIPRQVSLE</sequence>
<feature type="transmembrane region" description="Helical" evidence="7">
    <location>
        <begin position="146"/>
        <end position="164"/>
    </location>
</feature>
<feature type="transmembrane region" description="Helical" evidence="7">
    <location>
        <begin position="334"/>
        <end position="354"/>
    </location>
</feature>
<evidence type="ECO:0000256" key="3">
    <source>
        <dbReference type="ARBA" id="ARBA00022475"/>
    </source>
</evidence>
<keyword evidence="6 7" id="KW-0472">Membrane</keyword>
<dbReference type="RefSeq" id="WP_175166514.1">
    <property type="nucleotide sequence ID" value="NZ_CADIKI010000060.1"/>
</dbReference>
<feature type="transmembrane region" description="Helical" evidence="7">
    <location>
        <begin position="170"/>
        <end position="189"/>
    </location>
</feature>
<dbReference type="Proteomes" id="UP000494252">
    <property type="component" value="Unassembled WGS sequence"/>
</dbReference>
<evidence type="ECO:0000259" key="8">
    <source>
        <dbReference type="PROSITE" id="PS50850"/>
    </source>
</evidence>
<dbReference type="GO" id="GO:0022857">
    <property type="term" value="F:transmembrane transporter activity"/>
    <property type="evidence" value="ECO:0007669"/>
    <property type="project" value="InterPro"/>
</dbReference>
<keyword evidence="4 7" id="KW-0812">Transmembrane</keyword>
<evidence type="ECO:0000256" key="1">
    <source>
        <dbReference type="ARBA" id="ARBA00004651"/>
    </source>
</evidence>
<keyword evidence="10" id="KW-1185">Reference proteome</keyword>
<feature type="transmembrane region" description="Helical" evidence="7">
    <location>
        <begin position="366"/>
        <end position="388"/>
    </location>
</feature>
<evidence type="ECO:0000256" key="2">
    <source>
        <dbReference type="ARBA" id="ARBA00022448"/>
    </source>
</evidence>
<name>A0A6J5H3H0_9BURK</name>
<feature type="transmembrane region" description="Helical" evidence="7">
    <location>
        <begin position="246"/>
        <end position="265"/>
    </location>
</feature>
<dbReference type="SUPFAM" id="SSF103473">
    <property type="entry name" value="MFS general substrate transporter"/>
    <property type="match status" value="1"/>
</dbReference>
<protein>
    <submittedName>
        <fullName evidence="9">Multidrug resistance protein MdtH</fullName>
    </submittedName>
</protein>
<feature type="transmembrane region" description="Helical" evidence="7">
    <location>
        <begin position="277"/>
        <end position="295"/>
    </location>
</feature>
<comment type="subcellular location">
    <subcellularLocation>
        <location evidence="1">Cell membrane</location>
        <topology evidence="1">Multi-pass membrane protein</topology>
    </subcellularLocation>
</comment>
<organism evidence="9 10">
    <name type="scientific">Paraburkholderia fynbosensis</name>
    <dbReference type="NCBI Taxonomy" id="1200993"/>
    <lineage>
        <taxon>Bacteria</taxon>
        <taxon>Pseudomonadati</taxon>
        <taxon>Pseudomonadota</taxon>
        <taxon>Betaproteobacteria</taxon>
        <taxon>Burkholderiales</taxon>
        <taxon>Burkholderiaceae</taxon>
        <taxon>Paraburkholderia</taxon>
    </lineage>
</organism>
<keyword evidence="3" id="KW-1003">Cell membrane</keyword>
<evidence type="ECO:0000313" key="9">
    <source>
        <dbReference type="EMBL" id="CAB3810943.1"/>
    </source>
</evidence>
<reference evidence="9 10" key="1">
    <citation type="submission" date="2020-04" db="EMBL/GenBank/DDBJ databases">
        <authorList>
            <person name="De Canck E."/>
        </authorList>
    </citation>
    <scope>NUCLEOTIDE SEQUENCE [LARGE SCALE GENOMIC DNA]</scope>
    <source>
        <strain evidence="9 10">LMG 27177</strain>
    </source>
</reference>
<keyword evidence="5 7" id="KW-1133">Transmembrane helix</keyword>
<dbReference type="InterPro" id="IPR050171">
    <property type="entry name" value="MFS_Transporters"/>
</dbReference>
<dbReference type="InterPro" id="IPR020846">
    <property type="entry name" value="MFS_dom"/>
</dbReference>
<feature type="transmembrane region" description="Helical" evidence="7">
    <location>
        <begin position="213"/>
        <end position="234"/>
    </location>
</feature>
<dbReference type="AlphaFoldDB" id="A0A6J5H3H0"/>